<sequence length="326" mass="36006">MRKEDPDGCRPCSLNLIGTYGNEGRDKVTGKFTCKALVMGEQWDHCLQEHYGLSIDDPNGCKTCDCDPEGMCRCRPNYSGRKMDISGHSSLIMSSNRRRQASNGNSGDAPPTNRARIDNGLNILPAANNNNNNNNFANNNLPSNNNNNLPNNNNNLPNNNNNLPNKNNNLPNNNIDLEAIIAAERARANIIEMPPAAMLMPLIDIRNRLTSSNYAFAGWRTNHVFNSLTGLVQFVHRGATLRRSFDRCDVRVSFGFGTDIQTVGIYAYDQCAAILETARVNEICTFTALTVVEQGDNRGRWTGTVPFVLRFTRASAFAITGQTTTT</sequence>
<reference evidence="3 4" key="1">
    <citation type="submission" date="2020-08" db="EMBL/GenBank/DDBJ databases">
        <authorList>
            <person name="Koutsovoulos G."/>
            <person name="Danchin GJ E."/>
        </authorList>
    </citation>
    <scope>NUCLEOTIDE SEQUENCE [LARGE SCALE GENOMIC DNA]</scope>
</reference>
<evidence type="ECO:0000313" key="3">
    <source>
        <dbReference type="EMBL" id="CAD2183297.1"/>
    </source>
</evidence>
<evidence type="ECO:0000256" key="1">
    <source>
        <dbReference type="SAM" id="MobiDB-lite"/>
    </source>
</evidence>
<accession>A0A6V7W7X4</accession>
<proteinExistence type="predicted"/>
<comment type="caution">
    <text evidence="3">The sequence shown here is derived from an EMBL/GenBank/DDBJ whole genome shotgun (WGS) entry which is preliminary data.</text>
</comment>
<gene>
    <name evidence="3" type="ORF">MENT_LOCUS35580</name>
</gene>
<dbReference type="Proteomes" id="UP000580250">
    <property type="component" value="Unassembled WGS sequence"/>
</dbReference>
<dbReference type="EMBL" id="CAJEWN010000463">
    <property type="protein sequence ID" value="CAD2183297.1"/>
    <property type="molecule type" value="Genomic_DNA"/>
</dbReference>
<name>A0A6V7W7X4_MELEN</name>
<dbReference type="InterPro" id="IPR002049">
    <property type="entry name" value="LE_dom"/>
</dbReference>
<feature type="compositionally biased region" description="Polar residues" evidence="1">
    <location>
        <begin position="96"/>
        <end position="106"/>
    </location>
</feature>
<feature type="domain" description="Laminin EGF-like" evidence="2">
    <location>
        <begin position="26"/>
        <end position="61"/>
    </location>
</feature>
<dbReference type="AlphaFoldDB" id="A0A6V7W7X4"/>
<evidence type="ECO:0000259" key="2">
    <source>
        <dbReference type="Pfam" id="PF00053"/>
    </source>
</evidence>
<feature type="region of interest" description="Disordered" evidence="1">
    <location>
        <begin position="96"/>
        <end position="170"/>
    </location>
</feature>
<dbReference type="Pfam" id="PF00053">
    <property type="entry name" value="EGF_laminin"/>
    <property type="match status" value="1"/>
</dbReference>
<dbReference type="Gene3D" id="2.170.300.10">
    <property type="entry name" value="Tie2 ligand-binding domain superfamily"/>
    <property type="match status" value="1"/>
</dbReference>
<protein>
    <recommendedName>
        <fullName evidence="2">Laminin EGF-like domain-containing protein</fullName>
    </recommendedName>
</protein>
<organism evidence="3 4">
    <name type="scientific">Meloidogyne enterolobii</name>
    <name type="common">Root-knot nematode worm</name>
    <name type="synonym">Meloidogyne mayaguensis</name>
    <dbReference type="NCBI Taxonomy" id="390850"/>
    <lineage>
        <taxon>Eukaryota</taxon>
        <taxon>Metazoa</taxon>
        <taxon>Ecdysozoa</taxon>
        <taxon>Nematoda</taxon>
        <taxon>Chromadorea</taxon>
        <taxon>Rhabditida</taxon>
        <taxon>Tylenchina</taxon>
        <taxon>Tylenchomorpha</taxon>
        <taxon>Tylenchoidea</taxon>
        <taxon>Meloidogynidae</taxon>
        <taxon>Meloidogyninae</taxon>
        <taxon>Meloidogyne</taxon>
    </lineage>
</organism>
<evidence type="ECO:0000313" key="4">
    <source>
        <dbReference type="Proteomes" id="UP000580250"/>
    </source>
</evidence>
<feature type="compositionally biased region" description="Low complexity" evidence="1">
    <location>
        <begin position="119"/>
        <end position="170"/>
    </location>
</feature>